<dbReference type="PANTHER" id="PTHR48060">
    <property type="entry name" value="DNA DAMAGE-REPAIR/TOLERATION PROTEIN DRT100"/>
    <property type="match status" value="1"/>
</dbReference>
<dbReference type="AlphaFoldDB" id="A0A1Y2D0T2"/>
<evidence type="ECO:0000313" key="5">
    <source>
        <dbReference type="Proteomes" id="UP000193642"/>
    </source>
</evidence>
<organism evidence="4 5">
    <name type="scientific">Rhizoclosmatium globosum</name>
    <dbReference type="NCBI Taxonomy" id="329046"/>
    <lineage>
        <taxon>Eukaryota</taxon>
        <taxon>Fungi</taxon>
        <taxon>Fungi incertae sedis</taxon>
        <taxon>Chytridiomycota</taxon>
        <taxon>Chytridiomycota incertae sedis</taxon>
        <taxon>Chytridiomycetes</taxon>
        <taxon>Chytridiales</taxon>
        <taxon>Chytriomycetaceae</taxon>
        <taxon>Rhizoclosmatium</taxon>
    </lineage>
</organism>
<dbReference type="InterPro" id="IPR055414">
    <property type="entry name" value="LRR_R13L4/SHOC2-like"/>
</dbReference>
<protein>
    <submittedName>
        <fullName evidence="4">L domain-like protein</fullName>
    </submittedName>
</protein>
<evidence type="ECO:0000313" key="4">
    <source>
        <dbReference type="EMBL" id="ORY52888.1"/>
    </source>
</evidence>
<dbReference type="Pfam" id="PF23598">
    <property type="entry name" value="LRR_14"/>
    <property type="match status" value="1"/>
</dbReference>
<evidence type="ECO:0000256" key="2">
    <source>
        <dbReference type="ARBA" id="ARBA00022737"/>
    </source>
</evidence>
<dbReference type="SUPFAM" id="SSF81383">
    <property type="entry name" value="F-box domain"/>
    <property type="match status" value="1"/>
</dbReference>
<dbReference type="InterPro" id="IPR036047">
    <property type="entry name" value="F-box-like_dom_sf"/>
</dbReference>
<dbReference type="PROSITE" id="PS50181">
    <property type="entry name" value="FBOX"/>
    <property type="match status" value="1"/>
</dbReference>
<dbReference type="OrthoDB" id="676979at2759"/>
<dbReference type="InterPro" id="IPR001810">
    <property type="entry name" value="F-box_dom"/>
</dbReference>
<comment type="caution">
    <text evidence="4">The sequence shown here is derived from an EMBL/GenBank/DDBJ whole genome shotgun (WGS) entry which is preliminary data.</text>
</comment>
<dbReference type="Proteomes" id="UP000193642">
    <property type="component" value="Unassembled WGS sequence"/>
</dbReference>
<sequence length="335" mass="37824">MQQNHYHVLKEIDKLRNPSKKHYTRITSLPTEVVGYIMSWIHPQEAWRFRAISKSFNSLLSSSGFIVQNLKRSAQRIYMDSDKSYIDETSVNDWDVLFFNAPALYQSEYVRRFMSHVVEISWNYPLGCALPRIWLSNLNKLVVLELPQCNLVGSIPEEIGLLSNLQNLDLYANSLTGEIPSSIGNLVNLRLLVLCENEELGGMLPSTMGCLTSLVTFRANTTNIMGPIPVEFGNLKRLETLSLSLNENPAMPNHIPPELGTLSRLKKLHLCGCHLIGRIPPELGHLASLTSVLLADNQLEGPVPSEWGQMNLRGCDLRDNLNLSYPFQIPDLWLT</sequence>
<gene>
    <name evidence="4" type="ORF">BCR33DRAFT_732728</name>
</gene>
<proteinExistence type="predicted"/>
<reference evidence="4 5" key="1">
    <citation type="submission" date="2016-07" db="EMBL/GenBank/DDBJ databases">
        <title>Pervasive Adenine N6-methylation of Active Genes in Fungi.</title>
        <authorList>
            <consortium name="DOE Joint Genome Institute"/>
            <person name="Mondo S.J."/>
            <person name="Dannebaum R.O."/>
            <person name="Kuo R.C."/>
            <person name="Labutti K."/>
            <person name="Haridas S."/>
            <person name="Kuo A."/>
            <person name="Salamov A."/>
            <person name="Ahrendt S.R."/>
            <person name="Lipzen A."/>
            <person name="Sullivan W."/>
            <person name="Andreopoulos W.B."/>
            <person name="Clum A."/>
            <person name="Lindquist E."/>
            <person name="Daum C."/>
            <person name="Ramamoorthy G.K."/>
            <person name="Gryganskyi A."/>
            <person name="Culley D."/>
            <person name="Magnuson J.K."/>
            <person name="James T.Y."/>
            <person name="O'Malley M.A."/>
            <person name="Stajich J.E."/>
            <person name="Spatafora J.W."/>
            <person name="Visel A."/>
            <person name="Grigoriev I.V."/>
        </authorList>
    </citation>
    <scope>NUCLEOTIDE SEQUENCE [LARGE SCALE GENOMIC DNA]</scope>
    <source>
        <strain evidence="4 5">JEL800</strain>
    </source>
</reference>
<dbReference type="EMBL" id="MCGO01000002">
    <property type="protein sequence ID" value="ORY52888.1"/>
    <property type="molecule type" value="Genomic_DNA"/>
</dbReference>
<dbReference type="InterPro" id="IPR032675">
    <property type="entry name" value="LRR_dom_sf"/>
</dbReference>
<feature type="domain" description="F-box" evidence="3">
    <location>
        <begin position="23"/>
        <end position="70"/>
    </location>
</feature>
<evidence type="ECO:0000256" key="1">
    <source>
        <dbReference type="ARBA" id="ARBA00022729"/>
    </source>
</evidence>
<dbReference type="InterPro" id="IPR001611">
    <property type="entry name" value="Leu-rich_rpt"/>
</dbReference>
<dbReference type="STRING" id="329046.A0A1Y2D0T2"/>
<keyword evidence="1" id="KW-0732">Signal</keyword>
<dbReference type="Pfam" id="PF00646">
    <property type="entry name" value="F-box"/>
    <property type="match status" value="1"/>
</dbReference>
<dbReference type="PANTHER" id="PTHR48060:SF21">
    <property type="entry name" value="L DOMAIN-LIKE PROTEIN"/>
    <property type="match status" value="1"/>
</dbReference>
<evidence type="ECO:0000259" key="3">
    <source>
        <dbReference type="PROSITE" id="PS50181"/>
    </source>
</evidence>
<keyword evidence="2" id="KW-0677">Repeat</keyword>
<name>A0A1Y2D0T2_9FUNG</name>
<keyword evidence="5" id="KW-1185">Reference proteome</keyword>
<dbReference type="InterPro" id="IPR053211">
    <property type="entry name" value="DNA_repair-toleration"/>
</dbReference>
<dbReference type="Gene3D" id="3.80.10.10">
    <property type="entry name" value="Ribonuclease Inhibitor"/>
    <property type="match status" value="2"/>
</dbReference>
<accession>A0A1Y2D0T2</accession>
<dbReference type="Pfam" id="PF00560">
    <property type="entry name" value="LRR_1"/>
    <property type="match status" value="1"/>
</dbReference>
<dbReference type="SUPFAM" id="SSF52058">
    <property type="entry name" value="L domain-like"/>
    <property type="match status" value="1"/>
</dbReference>